<dbReference type="AlphaFoldDB" id="A0A8S0W375"/>
<name>A0A8S0W375_CYCAE</name>
<organism evidence="2 3">
    <name type="scientific">Cyclocybe aegerita</name>
    <name type="common">Black poplar mushroom</name>
    <name type="synonym">Agrocybe aegerita</name>
    <dbReference type="NCBI Taxonomy" id="1973307"/>
    <lineage>
        <taxon>Eukaryota</taxon>
        <taxon>Fungi</taxon>
        <taxon>Dikarya</taxon>
        <taxon>Basidiomycota</taxon>
        <taxon>Agaricomycotina</taxon>
        <taxon>Agaricomycetes</taxon>
        <taxon>Agaricomycetidae</taxon>
        <taxon>Agaricales</taxon>
        <taxon>Agaricineae</taxon>
        <taxon>Bolbitiaceae</taxon>
        <taxon>Cyclocybe</taxon>
    </lineage>
</organism>
<reference evidence="2 3" key="1">
    <citation type="submission" date="2020-01" db="EMBL/GenBank/DDBJ databases">
        <authorList>
            <person name="Gupta K D."/>
        </authorList>
    </citation>
    <scope>NUCLEOTIDE SEQUENCE [LARGE SCALE GENOMIC DNA]</scope>
</reference>
<evidence type="ECO:0000313" key="2">
    <source>
        <dbReference type="EMBL" id="CAA7268375.1"/>
    </source>
</evidence>
<evidence type="ECO:0000256" key="1">
    <source>
        <dbReference type="SAM" id="MobiDB-lite"/>
    </source>
</evidence>
<evidence type="ECO:0000313" key="3">
    <source>
        <dbReference type="Proteomes" id="UP000467700"/>
    </source>
</evidence>
<proteinExistence type="predicted"/>
<feature type="region of interest" description="Disordered" evidence="1">
    <location>
        <begin position="128"/>
        <end position="199"/>
    </location>
</feature>
<sequence length="199" mass="22017">MDGAELIAQAVHVGLQQMGLGIYPNGAPPAPAPAPGHIRRVTDFAASKWDSRDWPQTKIKRTATITKGKAKSHYLLTKDEDFEGLPPPIARPTHARGVHFPVYAKDNLRAEVERRAWTIYGGPTGLQAARNAAKQRKEVRRARKEHRQQQQAQIAQAPPDPVLPLAPPANPGAQSEEVEEQNRIANRGPPAKRKRRRTP</sequence>
<dbReference type="InterPro" id="IPR037129">
    <property type="entry name" value="XPA_sf"/>
</dbReference>
<dbReference type="OrthoDB" id="10442988at2759"/>
<gene>
    <name evidence="2" type="ORF">AAE3_LOCUS10883</name>
</gene>
<feature type="compositionally biased region" description="Pro residues" evidence="1">
    <location>
        <begin position="158"/>
        <end position="170"/>
    </location>
</feature>
<dbReference type="CDD" id="cd21075">
    <property type="entry name" value="DBD_XPA-like"/>
    <property type="match status" value="1"/>
</dbReference>
<comment type="caution">
    <text evidence="2">The sequence shown here is derived from an EMBL/GenBank/DDBJ whole genome shotgun (WGS) entry which is preliminary data.</text>
</comment>
<dbReference type="EMBL" id="CACVBS010000068">
    <property type="protein sequence ID" value="CAA7268375.1"/>
    <property type="molecule type" value="Genomic_DNA"/>
</dbReference>
<feature type="compositionally biased region" description="Basic residues" evidence="1">
    <location>
        <begin position="190"/>
        <end position="199"/>
    </location>
</feature>
<dbReference type="Proteomes" id="UP000467700">
    <property type="component" value="Unassembled WGS sequence"/>
</dbReference>
<keyword evidence="3" id="KW-1185">Reference proteome</keyword>
<protein>
    <submittedName>
        <fullName evidence="2">Uncharacterized protein</fullName>
    </submittedName>
</protein>
<accession>A0A8S0W375</accession>
<feature type="compositionally biased region" description="Basic residues" evidence="1">
    <location>
        <begin position="133"/>
        <end position="146"/>
    </location>
</feature>
<dbReference type="Gene3D" id="3.90.530.10">
    <property type="entry name" value="XPA C-terminal domain"/>
    <property type="match status" value="1"/>
</dbReference>